<dbReference type="PANTHER" id="PTHR30033:SF1">
    <property type="entry name" value="FLAGELLAR HOOK-ASSOCIATED PROTEIN 1"/>
    <property type="match status" value="1"/>
</dbReference>
<evidence type="ECO:0000256" key="5">
    <source>
        <dbReference type="ARBA" id="ARBA00022525"/>
    </source>
</evidence>
<dbReference type="GO" id="GO:0009424">
    <property type="term" value="C:bacterial-type flagellum hook"/>
    <property type="evidence" value="ECO:0007669"/>
    <property type="project" value="InterPro"/>
</dbReference>
<dbReference type="AlphaFoldDB" id="A0AA37SX71"/>
<name>A0AA37SX71_9ALTE</name>
<dbReference type="SUPFAM" id="SSF64518">
    <property type="entry name" value="Phase 1 flagellin"/>
    <property type="match status" value="1"/>
</dbReference>
<evidence type="ECO:0000259" key="9">
    <source>
        <dbReference type="Pfam" id="PF22638"/>
    </source>
</evidence>
<keyword evidence="10" id="KW-0282">Flagellum</keyword>
<dbReference type="GO" id="GO:0005198">
    <property type="term" value="F:structural molecule activity"/>
    <property type="evidence" value="ECO:0007669"/>
    <property type="project" value="InterPro"/>
</dbReference>
<dbReference type="PRINTS" id="PR01005">
    <property type="entry name" value="FLGHOOKAP1"/>
</dbReference>
<dbReference type="GO" id="GO:0005576">
    <property type="term" value="C:extracellular region"/>
    <property type="evidence" value="ECO:0007669"/>
    <property type="project" value="UniProtKB-SubCell"/>
</dbReference>
<reference evidence="10" key="2">
    <citation type="submission" date="2023-01" db="EMBL/GenBank/DDBJ databases">
        <title>Draft genome sequence of Agaribacter marinus strain NBRC 110023.</title>
        <authorList>
            <person name="Sun Q."/>
            <person name="Mori K."/>
        </authorList>
    </citation>
    <scope>NUCLEOTIDE SEQUENCE</scope>
    <source>
        <strain evidence="10">NBRC 110023</strain>
    </source>
</reference>
<evidence type="ECO:0000313" key="11">
    <source>
        <dbReference type="Proteomes" id="UP001156601"/>
    </source>
</evidence>
<dbReference type="RefSeq" id="WP_284217072.1">
    <property type="nucleotide sequence ID" value="NZ_BSOT01000005.1"/>
</dbReference>
<proteinExistence type="inferred from homology"/>
<evidence type="ECO:0000259" key="8">
    <source>
        <dbReference type="Pfam" id="PF06429"/>
    </source>
</evidence>
<comment type="similarity">
    <text evidence="3">Belongs to the flagella basal body rod proteins family.</text>
</comment>
<feature type="domain" description="Flagellar basal body rod protein N-terminal" evidence="7">
    <location>
        <begin position="11"/>
        <end position="37"/>
    </location>
</feature>
<dbReference type="Proteomes" id="UP001156601">
    <property type="component" value="Unassembled WGS sequence"/>
</dbReference>
<evidence type="ECO:0000259" key="7">
    <source>
        <dbReference type="Pfam" id="PF00460"/>
    </source>
</evidence>
<keyword evidence="10" id="KW-0969">Cilium</keyword>
<dbReference type="InterPro" id="IPR001444">
    <property type="entry name" value="Flag_bb_rod_N"/>
</dbReference>
<evidence type="ECO:0000313" key="10">
    <source>
        <dbReference type="EMBL" id="GLR70792.1"/>
    </source>
</evidence>
<evidence type="ECO:0000256" key="1">
    <source>
        <dbReference type="ARBA" id="ARBA00004365"/>
    </source>
</evidence>
<keyword evidence="6" id="KW-0975">Bacterial flagellum</keyword>
<dbReference type="EMBL" id="BSOT01000005">
    <property type="protein sequence ID" value="GLR70792.1"/>
    <property type="molecule type" value="Genomic_DNA"/>
</dbReference>
<sequence length="715" mass="76939">MIRDASLYTLATSGLNASAKLLATTSNNIANVNSEGYVRERTEFTSRLNGGVDFGFTDRVLDVFAQNQLRRDTSQVGETQAFFDRAESLDNVLASEANSISASITRFFDAIQTATDDPTNMPSRDSVIGEAQGMLNRINQLGDFFKIKETEVEQQIEASVSVANGLIRQIGDLNEAIQVAQGNSNVDTPTALLNQRDEAILGLAELVAIDVRRSSNRDEGVVVNLRTGESLVLADGNFNIFSIGGEPDYTNRQLELSTDFAQFSKNDTKINVLEQNLGGALGGIFTYREQVLEPAERNLGKMAAVMASVINRQNREGMDLDQQLGRDIFSIENFRGLNYPDNSDLALDIEGRFAQWNSQEITNNDYKITVLTVPAGVPATFDIQVDALTSDGRPEIDENGNPITQTTTVTAAPGAFNDIIGGIQVELASGNSYAVGDAFLLQPARFAASSISLATSRGEDLAFAKPLRVDASIGNLGTGVLSQTRISNSNVDLTFTSQFASAFDGNGGIQDVTTSPSPIFGAPVGIRFTADNEYEVLDSNDNVISTVSGTTNLNNLITQAKSSGVPAWPAEFAALSDYPGYDFNLQGNPKAGDEFFISYNTNGVNDNRNALELAELQQNGFVRQSNSTIGNLVSFNEAYATIVGQVGSATSSSKIDLEAAKVMQVQSSEWFESSSGVSLDEEAANLIQFQQSYAAAARILSSAQEMFQTILQVAR</sequence>
<evidence type="ECO:0000256" key="3">
    <source>
        <dbReference type="ARBA" id="ARBA00009677"/>
    </source>
</evidence>
<dbReference type="InterPro" id="IPR053927">
    <property type="entry name" value="FlgK_helical"/>
</dbReference>
<dbReference type="InterPro" id="IPR019776">
    <property type="entry name" value="Flagellar_basal_body_rod_CS"/>
</dbReference>
<evidence type="ECO:0000256" key="6">
    <source>
        <dbReference type="ARBA" id="ARBA00023143"/>
    </source>
</evidence>
<evidence type="ECO:0000256" key="2">
    <source>
        <dbReference type="ARBA" id="ARBA00004613"/>
    </source>
</evidence>
<comment type="caution">
    <text evidence="10">The sequence shown here is derived from an EMBL/GenBank/DDBJ whole genome shotgun (WGS) entry which is preliminary data.</text>
</comment>
<dbReference type="Pfam" id="PF00460">
    <property type="entry name" value="Flg_bb_rod"/>
    <property type="match status" value="1"/>
</dbReference>
<gene>
    <name evidence="10" type="primary">flgK</name>
    <name evidence="10" type="ORF">GCM10007852_17000</name>
</gene>
<protein>
    <recommendedName>
        <fullName evidence="4">Flagellar hook-associated protein 1</fullName>
    </recommendedName>
</protein>
<accession>A0AA37SX71</accession>
<keyword evidence="11" id="KW-1185">Reference proteome</keyword>
<feature type="domain" description="Flagellar basal-body/hook protein C-terminal" evidence="8">
    <location>
        <begin position="673"/>
        <end position="712"/>
    </location>
</feature>
<dbReference type="GO" id="GO:0044780">
    <property type="term" value="P:bacterial-type flagellum assembly"/>
    <property type="evidence" value="ECO:0007669"/>
    <property type="project" value="InterPro"/>
</dbReference>
<keyword evidence="10" id="KW-0966">Cell projection</keyword>
<reference evidence="10" key="1">
    <citation type="journal article" date="2014" name="Int. J. Syst. Evol. Microbiol.">
        <title>Complete genome sequence of Corynebacterium casei LMG S-19264T (=DSM 44701T), isolated from a smear-ripened cheese.</title>
        <authorList>
            <consortium name="US DOE Joint Genome Institute (JGI-PGF)"/>
            <person name="Walter F."/>
            <person name="Albersmeier A."/>
            <person name="Kalinowski J."/>
            <person name="Ruckert C."/>
        </authorList>
    </citation>
    <scope>NUCLEOTIDE SEQUENCE</scope>
    <source>
        <strain evidence="10">NBRC 110023</strain>
    </source>
</reference>
<feature type="domain" description="Flagellar hook-associated protein FlgK helical" evidence="9">
    <location>
        <begin position="87"/>
        <end position="329"/>
    </location>
</feature>
<comment type="subcellular location">
    <subcellularLocation>
        <location evidence="1">Bacterial flagellum</location>
    </subcellularLocation>
    <subcellularLocation>
        <location evidence="2">Secreted</location>
    </subcellularLocation>
</comment>
<dbReference type="InterPro" id="IPR002371">
    <property type="entry name" value="FlgK"/>
</dbReference>
<evidence type="ECO:0000256" key="4">
    <source>
        <dbReference type="ARBA" id="ARBA00016244"/>
    </source>
</evidence>
<keyword evidence="5" id="KW-0964">Secreted</keyword>
<organism evidence="10 11">
    <name type="scientific">Agaribacter marinus</name>
    <dbReference type="NCBI Taxonomy" id="1431249"/>
    <lineage>
        <taxon>Bacteria</taxon>
        <taxon>Pseudomonadati</taxon>
        <taxon>Pseudomonadota</taxon>
        <taxon>Gammaproteobacteria</taxon>
        <taxon>Alteromonadales</taxon>
        <taxon>Alteromonadaceae</taxon>
        <taxon>Agaribacter</taxon>
    </lineage>
</organism>
<dbReference type="NCBIfam" id="TIGR02492">
    <property type="entry name" value="flgK_ends"/>
    <property type="match status" value="1"/>
</dbReference>
<dbReference type="InterPro" id="IPR010930">
    <property type="entry name" value="Flg_bb/hook_C_dom"/>
</dbReference>
<dbReference type="PANTHER" id="PTHR30033">
    <property type="entry name" value="FLAGELLAR HOOK-ASSOCIATED PROTEIN 1"/>
    <property type="match status" value="1"/>
</dbReference>
<dbReference type="PROSITE" id="PS00588">
    <property type="entry name" value="FLAGELLA_BB_ROD"/>
    <property type="match status" value="1"/>
</dbReference>
<dbReference type="Pfam" id="PF22638">
    <property type="entry name" value="FlgK_D1"/>
    <property type="match status" value="1"/>
</dbReference>
<dbReference type="Pfam" id="PF06429">
    <property type="entry name" value="Flg_bbr_C"/>
    <property type="match status" value="1"/>
</dbReference>